<evidence type="ECO:0000256" key="2">
    <source>
        <dbReference type="ARBA" id="ARBA00007475"/>
    </source>
</evidence>
<dbReference type="PANTHER" id="PTHR15301">
    <property type="entry name" value="INSULIN-INDUCED GENE 1"/>
    <property type="match status" value="1"/>
</dbReference>
<keyword evidence="10" id="KW-1185">Reference proteome</keyword>
<reference evidence="9 10" key="1">
    <citation type="submission" date="2024-09" db="EMBL/GenBank/DDBJ databases">
        <title>Rethinking Asexuality: The Enigmatic Case of Functional Sexual Genes in Lepraria (Stereocaulaceae).</title>
        <authorList>
            <person name="Doellman M."/>
            <person name="Sun Y."/>
            <person name="Barcenas-Pena A."/>
            <person name="Lumbsch H.T."/>
            <person name="Grewe F."/>
        </authorList>
    </citation>
    <scope>NUCLEOTIDE SEQUENCE [LARGE SCALE GENOMIC DNA]</scope>
    <source>
        <strain evidence="9 10">Grewe 0041</strain>
    </source>
</reference>
<evidence type="ECO:0000256" key="8">
    <source>
        <dbReference type="SAM" id="Phobius"/>
    </source>
</evidence>
<keyword evidence="6 8" id="KW-0472">Membrane</keyword>
<evidence type="ECO:0000256" key="7">
    <source>
        <dbReference type="SAM" id="MobiDB-lite"/>
    </source>
</evidence>
<comment type="caution">
    <text evidence="9">The sequence shown here is derived from an EMBL/GenBank/DDBJ whole genome shotgun (WGS) entry which is preliminary data.</text>
</comment>
<evidence type="ECO:0000313" key="10">
    <source>
        <dbReference type="Proteomes" id="UP001590951"/>
    </source>
</evidence>
<evidence type="ECO:0000256" key="3">
    <source>
        <dbReference type="ARBA" id="ARBA00022692"/>
    </source>
</evidence>
<evidence type="ECO:0000313" key="9">
    <source>
        <dbReference type="EMBL" id="KAL2057261.1"/>
    </source>
</evidence>
<feature type="region of interest" description="Disordered" evidence="7">
    <location>
        <begin position="75"/>
        <end position="102"/>
    </location>
</feature>
<gene>
    <name evidence="9" type="ORF">ABVK25_002314</name>
</gene>
<feature type="transmembrane region" description="Helical" evidence="8">
    <location>
        <begin position="277"/>
        <end position="295"/>
    </location>
</feature>
<evidence type="ECO:0000256" key="5">
    <source>
        <dbReference type="ARBA" id="ARBA00022989"/>
    </source>
</evidence>
<feature type="transmembrane region" description="Helical" evidence="8">
    <location>
        <begin position="184"/>
        <end position="202"/>
    </location>
</feature>
<keyword evidence="3 8" id="KW-0812">Transmembrane</keyword>
<evidence type="ECO:0000256" key="6">
    <source>
        <dbReference type="ARBA" id="ARBA00023136"/>
    </source>
</evidence>
<feature type="transmembrane region" description="Helical" evidence="8">
    <location>
        <begin position="146"/>
        <end position="163"/>
    </location>
</feature>
<evidence type="ECO:0000256" key="1">
    <source>
        <dbReference type="ARBA" id="ARBA00004477"/>
    </source>
</evidence>
<feature type="transmembrane region" description="Helical" evidence="8">
    <location>
        <begin position="355"/>
        <end position="376"/>
    </location>
</feature>
<organism evidence="9 10">
    <name type="scientific">Lepraria finkii</name>
    <dbReference type="NCBI Taxonomy" id="1340010"/>
    <lineage>
        <taxon>Eukaryota</taxon>
        <taxon>Fungi</taxon>
        <taxon>Dikarya</taxon>
        <taxon>Ascomycota</taxon>
        <taxon>Pezizomycotina</taxon>
        <taxon>Lecanoromycetes</taxon>
        <taxon>OSLEUM clade</taxon>
        <taxon>Lecanoromycetidae</taxon>
        <taxon>Lecanorales</taxon>
        <taxon>Lecanorineae</taxon>
        <taxon>Stereocaulaceae</taxon>
        <taxon>Lepraria</taxon>
    </lineage>
</organism>
<dbReference type="PANTHER" id="PTHR15301:SF3">
    <property type="entry name" value="PROTEIN NSG1-RELATED"/>
    <property type="match status" value="1"/>
</dbReference>
<proteinExistence type="inferred from homology"/>
<keyword evidence="4" id="KW-0256">Endoplasmic reticulum</keyword>
<name>A0ABR4BJU6_9LECA</name>
<comment type="similarity">
    <text evidence="2">Belongs to the INSIG family.</text>
</comment>
<sequence length="391" mass="42291">MTEDNSNLLHPKPRRHYDLTPTSSNSSPPDSPSGQPSDFSRLEAENDNLVSRNRSILNLTSSTLFGIYTPAASGYGSKGEEPPTPWGNGSQTPGRGSLEDTRPPTIGACARHKELQRRLSYQQSHQQSHQHHSKFWTTFVPLGERIILLFCFGVAYGVLISHVHDSQQVAPVQLEGVRHSSWKYLIGWGVVGVILGGLLPWVDVLWEEVLGNNKDVFASQIKAEDLRRPSTAGGDGDERPASRAGSGLGADWNPVVRSIGAFVGIAFAIRRLPWQSTLQVSLTLALVNPVLWYLVDRSKPGFLLSTLVGLAGTAIVFGVNPEIVPSPTAPSPRAGSMNISQIYGMHEGLISNESIGVGTWIASVLFCSSVCFGNIGRRLALGTPSRRPSVT</sequence>
<protein>
    <submittedName>
        <fullName evidence="9">Uncharacterized protein</fullName>
    </submittedName>
</protein>
<dbReference type="InterPro" id="IPR025929">
    <property type="entry name" value="INSIG_fam"/>
</dbReference>
<feature type="compositionally biased region" description="Low complexity" evidence="7">
    <location>
        <begin position="21"/>
        <end position="39"/>
    </location>
</feature>
<keyword evidence="5 8" id="KW-1133">Transmembrane helix</keyword>
<comment type="subcellular location">
    <subcellularLocation>
        <location evidence="1">Endoplasmic reticulum membrane</location>
        <topology evidence="1">Multi-pass membrane protein</topology>
    </subcellularLocation>
</comment>
<feature type="transmembrane region" description="Helical" evidence="8">
    <location>
        <begin position="302"/>
        <end position="319"/>
    </location>
</feature>
<dbReference type="Proteomes" id="UP001590951">
    <property type="component" value="Unassembled WGS sequence"/>
</dbReference>
<feature type="region of interest" description="Disordered" evidence="7">
    <location>
        <begin position="1"/>
        <end position="40"/>
    </location>
</feature>
<feature type="region of interest" description="Disordered" evidence="7">
    <location>
        <begin position="227"/>
        <end position="246"/>
    </location>
</feature>
<evidence type="ECO:0000256" key="4">
    <source>
        <dbReference type="ARBA" id="ARBA00022824"/>
    </source>
</evidence>
<dbReference type="EMBL" id="JBHFEH010000005">
    <property type="protein sequence ID" value="KAL2057261.1"/>
    <property type="molecule type" value="Genomic_DNA"/>
</dbReference>
<dbReference type="Pfam" id="PF07281">
    <property type="entry name" value="INSIG"/>
    <property type="match status" value="1"/>
</dbReference>
<accession>A0ABR4BJU6</accession>